<comment type="caution">
    <text evidence="5">The sequence shown here is derived from an EMBL/GenBank/DDBJ whole genome shotgun (WGS) entry which is preliminary data.</text>
</comment>
<dbReference type="InterPro" id="IPR001867">
    <property type="entry name" value="OmpR/PhoB-type_DNA-bd"/>
</dbReference>
<keyword evidence="5" id="KW-0067">ATP-binding</keyword>
<dbReference type="PANTHER" id="PTHR47691:SF3">
    <property type="entry name" value="HTH-TYPE TRANSCRIPTIONAL REGULATOR RV0890C-RELATED"/>
    <property type="match status" value="1"/>
</dbReference>
<dbReference type="Pfam" id="PF13424">
    <property type="entry name" value="TPR_12"/>
    <property type="match status" value="1"/>
</dbReference>
<dbReference type="Gene3D" id="1.25.40.10">
    <property type="entry name" value="Tetratricopeptide repeat domain"/>
    <property type="match status" value="1"/>
</dbReference>
<dbReference type="SUPFAM" id="SSF52540">
    <property type="entry name" value="P-loop containing nucleoside triphosphate hydrolases"/>
    <property type="match status" value="1"/>
</dbReference>
<evidence type="ECO:0000256" key="3">
    <source>
        <dbReference type="SAM" id="MobiDB-lite"/>
    </source>
</evidence>
<evidence type="ECO:0000259" key="4">
    <source>
        <dbReference type="PROSITE" id="PS51755"/>
    </source>
</evidence>
<organism evidence="5 6">
    <name type="scientific">Saccharothrix xinjiangensis</name>
    <dbReference type="NCBI Taxonomy" id="204798"/>
    <lineage>
        <taxon>Bacteria</taxon>
        <taxon>Bacillati</taxon>
        <taxon>Actinomycetota</taxon>
        <taxon>Actinomycetes</taxon>
        <taxon>Pseudonocardiales</taxon>
        <taxon>Pseudonocardiaceae</taxon>
        <taxon>Saccharothrix</taxon>
    </lineage>
</organism>
<dbReference type="SUPFAM" id="SSF48452">
    <property type="entry name" value="TPR-like"/>
    <property type="match status" value="2"/>
</dbReference>
<feature type="domain" description="OmpR/PhoB-type" evidence="4">
    <location>
        <begin position="1"/>
        <end position="97"/>
    </location>
</feature>
<evidence type="ECO:0000256" key="2">
    <source>
        <dbReference type="PROSITE-ProRule" id="PRU01091"/>
    </source>
</evidence>
<dbReference type="Proteomes" id="UP001595833">
    <property type="component" value="Unassembled WGS sequence"/>
</dbReference>
<dbReference type="InterPro" id="IPR011990">
    <property type="entry name" value="TPR-like_helical_dom_sf"/>
</dbReference>
<sequence length="806" mass="87736">MEFSVLGPVRAAVGGRDVDLGPRRQQVVLAALLVDLGRPLPPAELVERVWGDRPPHRASATLRTYLSRLRAALPVDIERTPAGYLARVRETAVDLHRFRALLAAGQPDQALALWRGEPFEGLDSPWLRRVRSDLEAERDAAAPPAGRPAGGRVVPRQLPARPRRFSGRTEELAALDGSGTTVVSALGGIGGVGKTWLALHWAYERLERFPDGQLYANLRGFDPLGDPVHHTAVVRHFLDALGVDPAVVPDDPGARVELYRAMTAGHRVLVVLDNARDSDQVVPLLPGDGCTVVVTSRNRLGALVTRHGARRVALDVLDGAASRALLVEHLGAARVDAEPGAVESITAWCGGLPLALGIVAARASAHPELALAAFAEELRDHAERLDALDTGDDLDLRAVFSWSYEALSPRAAVLFTLLGSVPGPDVPLPAVEALLDGGPARRPLRELEAAHLVGQVSPGRYRMHDLVRLYAAERAGDDRDAALARLTGFYLHSAHHADRLIDPERPAVELDAPVVAPHRPADPERAWEWLAAEHDNIVACLHLAAREGRHAVVWQLAAVLDTFHFRRALFTDHLEAWRHGLAAAERAGDEAVVGRAHRNLGNILVYLGRVPESHDHLLAGLAVAERTGDLQLQNHLHQILTRTWSGLGDDRRSLEHARRTLDLARRIGDRLQEAKAINQVGWVHVLLGEHDEAHEHCTRALRLLEELGSDIGRAEVHDSLGVIERRRGNQAEALGHYRAAVALLAGAGHTRDQAAGLVHLGEVHAELGQDEQARAAWREALTLFRAQERHAEVAEVARLLGEDHRA</sequence>
<name>A0ABV9Y6V4_9PSEU</name>
<dbReference type="SUPFAM" id="SSF46894">
    <property type="entry name" value="C-terminal effector domain of the bipartite response regulators"/>
    <property type="match status" value="1"/>
</dbReference>
<reference evidence="6" key="1">
    <citation type="journal article" date="2019" name="Int. J. Syst. Evol. Microbiol.">
        <title>The Global Catalogue of Microorganisms (GCM) 10K type strain sequencing project: providing services to taxonomists for standard genome sequencing and annotation.</title>
        <authorList>
            <consortium name="The Broad Institute Genomics Platform"/>
            <consortium name="The Broad Institute Genome Sequencing Center for Infectious Disease"/>
            <person name="Wu L."/>
            <person name="Ma J."/>
        </authorList>
    </citation>
    <scope>NUCLEOTIDE SEQUENCE [LARGE SCALE GENOMIC DNA]</scope>
    <source>
        <strain evidence="6">KCTC 12848</strain>
    </source>
</reference>
<evidence type="ECO:0000256" key="1">
    <source>
        <dbReference type="ARBA" id="ARBA00023125"/>
    </source>
</evidence>
<dbReference type="Gene3D" id="1.10.10.10">
    <property type="entry name" value="Winged helix-like DNA-binding domain superfamily/Winged helix DNA-binding domain"/>
    <property type="match status" value="1"/>
</dbReference>
<dbReference type="PRINTS" id="PR00364">
    <property type="entry name" value="DISEASERSIST"/>
</dbReference>
<dbReference type="EMBL" id="JBHSJB010000031">
    <property type="protein sequence ID" value="MFC5058101.1"/>
    <property type="molecule type" value="Genomic_DNA"/>
</dbReference>
<feature type="region of interest" description="Disordered" evidence="3">
    <location>
        <begin position="137"/>
        <end position="161"/>
    </location>
</feature>
<dbReference type="InterPro" id="IPR019734">
    <property type="entry name" value="TPR_rpt"/>
</dbReference>
<keyword evidence="5" id="KW-0547">Nucleotide-binding</keyword>
<dbReference type="Gene3D" id="3.40.50.300">
    <property type="entry name" value="P-loop containing nucleotide triphosphate hydrolases"/>
    <property type="match status" value="1"/>
</dbReference>
<dbReference type="InterPro" id="IPR027417">
    <property type="entry name" value="P-loop_NTPase"/>
</dbReference>
<evidence type="ECO:0000313" key="6">
    <source>
        <dbReference type="Proteomes" id="UP001595833"/>
    </source>
</evidence>
<dbReference type="SMART" id="SM00028">
    <property type="entry name" value="TPR"/>
    <property type="match status" value="4"/>
</dbReference>
<feature type="DNA-binding region" description="OmpR/PhoB-type" evidence="2">
    <location>
        <begin position="1"/>
        <end position="97"/>
    </location>
</feature>
<dbReference type="GO" id="GO:0005524">
    <property type="term" value="F:ATP binding"/>
    <property type="evidence" value="ECO:0007669"/>
    <property type="project" value="UniProtKB-KW"/>
</dbReference>
<dbReference type="PROSITE" id="PS51755">
    <property type="entry name" value="OMPR_PHOB"/>
    <property type="match status" value="1"/>
</dbReference>
<keyword evidence="6" id="KW-1185">Reference proteome</keyword>
<dbReference type="PANTHER" id="PTHR47691">
    <property type="entry name" value="REGULATOR-RELATED"/>
    <property type="match status" value="1"/>
</dbReference>
<keyword evidence="1 2" id="KW-0238">DNA-binding</keyword>
<protein>
    <submittedName>
        <fullName evidence="5">ATP-binding protein</fullName>
    </submittedName>
</protein>
<gene>
    <name evidence="5" type="ORF">ACFPFM_30695</name>
</gene>
<dbReference type="InterPro" id="IPR016032">
    <property type="entry name" value="Sig_transdc_resp-reg_C-effctor"/>
</dbReference>
<proteinExistence type="predicted"/>
<evidence type="ECO:0000313" key="5">
    <source>
        <dbReference type="EMBL" id="MFC5058101.1"/>
    </source>
</evidence>
<dbReference type="InterPro" id="IPR036388">
    <property type="entry name" value="WH-like_DNA-bd_sf"/>
</dbReference>
<dbReference type="SMART" id="SM00862">
    <property type="entry name" value="Trans_reg_C"/>
    <property type="match status" value="1"/>
</dbReference>
<dbReference type="RefSeq" id="WP_344037561.1">
    <property type="nucleotide sequence ID" value="NZ_BAAAKE010000008.1"/>
</dbReference>
<accession>A0ABV9Y6V4</accession>